<evidence type="ECO:0000313" key="1">
    <source>
        <dbReference type="EMBL" id="KAK9121691.1"/>
    </source>
</evidence>
<keyword evidence="2" id="KW-1185">Reference proteome</keyword>
<organism evidence="1 2">
    <name type="scientific">Stephania yunnanensis</name>
    <dbReference type="NCBI Taxonomy" id="152371"/>
    <lineage>
        <taxon>Eukaryota</taxon>
        <taxon>Viridiplantae</taxon>
        <taxon>Streptophyta</taxon>
        <taxon>Embryophyta</taxon>
        <taxon>Tracheophyta</taxon>
        <taxon>Spermatophyta</taxon>
        <taxon>Magnoliopsida</taxon>
        <taxon>Ranunculales</taxon>
        <taxon>Menispermaceae</taxon>
        <taxon>Menispermoideae</taxon>
        <taxon>Cissampelideae</taxon>
        <taxon>Stephania</taxon>
    </lineage>
</organism>
<dbReference type="Proteomes" id="UP001420932">
    <property type="component" value="Unassembled WGS sequence"/>
</dbReference>
<dbReference type="EMBL" id="JBBNAF010000008">
    <property type="protein sequence ID" value="KAK9121691.1"/>
    <property type="molecule type" value="Genomic_DNA"/>
</dbReference>
<evidence type="ECO:0008006" key="3">
    <source>
        <dbReference type="Google" id="ProtNLM"/>
    </source>
</evidence>
<name>A0AAP0NZA6_9MAGN</name>
<protein>
    <recommendedName>
        <fullName evidence="3">Reverse transcriptase domain-containing protein</fullName>
    </recommendedName>
</protein>
<sequence length="84" mass="9678">MLDSVLIAREVAESAVKCQMKGFILKLDFRKAYDRVDWNFLDIVLGQKGFDNRWRKWMKGCVSTENYAILVNGCQLETLMASKA</sequence>
<reference evidence="1 2" key="1">
    <citation type="submission" date="2024-01" db="EMBL/GenBank/DDBJ databases">
        <title>Genome assemblies of Stephania.</title>
        <authorList>
            <person name="Yang L."/>
        </authorList>
    </citation>
    <scope>NUCLEOTIDE SEQUENCE [LARGE SCALE GENOMIC DNA]</scope>
    <source>
        <strain evidence="1">YNDBR</strain>
        <tissue evidence="1">Leaf</tissue>
    </source>
</reference>
<evidence type="ECO:0000313" key="2">
    <source>
        <dbReference type="Proteomes" id="UP001420932"/>
    </source>
</evidence>
<accession>A0AAP0NZA6</accession>
<comment type="caution">
    <text evidence="1">The sequence shown here is derived from an EMBL/GenBank/DDBJ whole genome shotgun (WGS) entry which is preliminary data.</text>
</comment>
<dbReference type="AlphaFoldDB" id="A0AAP0NZA6"/>
<proteinExistence type="predicted"/>
<gene>
    <name evidence="1" type="ORF">Syun_019308</name>
</gene>